<dbReference type="Proteomes" id="UP001056336">
    <property type="component" value="Chromosome"/>
</dbReference>
<dbReference type="PROSITE" id="PS51722">
    <property type="entry name" value="G_TR_2"/>
    <property type="match status" value="1"/>
</dbReference>
<evidence type="ECO:0000256" key="6">
    <source>
        <dbReference type="ARBA" id="ARBA00023134"/>
    </source>
</evidence>
<keyword evidence="9" id="KW-1185">Reference proteome</keyword>
<dbReference type="CDD" id="cd04095">
    <property type="entry name" value="CysN_NoDQ_III"/>
    <property type="match status" value="1"/>
</dbReference>
<evidence type="ECO:0000256" key="5">
    <source>
        <dbReference type="ARBA" id="ARBA00022840"/>
    </source>
</evidence>
<organism evidence="8 9">
    <name type="scientific">Jatrophihabitans telluris</name>
    <dbReference type="NCBI Taxonomy" id="2038343"/>
    <lineage>
        <taxon>Bacteria</taxon>
        <taxon>Bacillati</taxon>
        <taxon>Actinomycetota</taxon>
        <taxon>Actinomycetes</taxon>
        <taxon>Jatrophihabitantales</taxon>
        <taxon>Jatrophihabitantaceae</taxon>
        <taxon>Jatrophihabitans</taxon>
    </lineage>
</organism>
<dbReference type="Pfam" id="PF00009">
    <property type="entry name" value="GTP_EFTU"/>
    <property type="match status" value="1"/>
</dbReference>
<dbReference type="CDD" id="cd03695">
    <property type="entry name" value="CysN_NodQ_II"/>
    <property type="match status" value="1"/>
</dbReference>
<dbReference type="InterPro" id="IPR009001">
    <property type="entry name" value="Transl_elong_EF1A/Init_IF2_C"/>
</dbReference>
<dbReference type="RefSeq" id="WP_249769683.1">
    <property type="nucleotide sequence ID" value="NZ_CP097332.1"/>
</dbReference>
<reference evidence="8" key="2">
    <citation type="submission" date="2022-05" db="EMBL/GenBank/DDBJ databases">
        <authorList>
            <person name="Kim J.-S."/>
            <person name="Lee K."/>
            <person name="Suh M."/>
            <person name="Eom M."/>
            <person name="Kim J.-S."/>
            <person name="Kim D.-S."/>
            <person name="Ko S.-H."/>
            <person name="Shin Y."/>
            <person name="Lee J.-S."/>
        </authorList>
    </citation>
    <scope>NUCLEOTIDE SEQUENCE</scope>
    <source>
        <strain evidence="8">N237</strain>
    </source>
</reference>
<dbReference type="NCBIfam" id="TIGR00231">
    <property type="entry name" value="small_GTP"/>
    <property type="match status" value="1"/>
</dbReference>
<accession>A0ABY4QU43</accession>
<dbReference type="InterPro" id="IPR044139">
    <property type="entry name" value="CysN_NoDQ_III"/>
</dbReference>
<evidence type="ECO:0000313" key="9">
    <source>
        <dbReference type="Proteomes" id="UP001056336"/>
    </source>
</evidence>
<name>A0ABY4QU43_9ACTN</name>
<dbReference type="InterPro" id="IPR031157">
    <property type="entry name" value="G_TR_CS"/>
</dbReference>
<dbReference type="InterPro" id="IPR011779">
    <property type="entry name" value="SO4_adenylTrfase_lsu"/>
</dbReference>
<dbReference type="Pfam" id="PF22594">
    <property type="entry name" value="GTP-eEF1A_C"/>
    <property type="match status" value="1"/>
</dbReference>
<dbReference type="PRINTS" id="PR00315">
    <property type="entry name" value="ELONGATNFCT"/>
</dbReference>
<keyword evidence="6" id="KW-0342">GTP-binding</keyword>
<dbReference type="CDD" id="cd04166">
    <property type="entry name" value="CysN_ATPS"/>
    <property type="match status" value="1"/>
</dbReference>
<evidence type="ECO:0000256" key="3">
    <source>
        <dbReference type="ARBA" id="ARBA00022695"/>
    </source>
</evidence>
<gene>
    <name evidence="8" type="ORF">M6D93_12950</name>
</gene>
<keyword evidence="3" id="KW-0548">Nucleotidyltransferase</keyword>
<dbReference type="InterPro" id="IPR050100">
    <property type="entry name" value="TRAFAC_GTPase_members"/>
</dbReference>
<evidence type="ECO:0000256" key="4">
    <source>
        <dbReference type="ARBA" id="ARBA00022741"/>
    </source>
</evidence>
<evidence type="ECO:0000256" key="1">
    <source>
        <dbReference type="ARBA" id="ARBA00012391"/>
    </source>
</evidence>
<protein>
    <recommendedName>
        <fullName evidence="1">sulfate adenylyltransferase</fullName>
        <ecNumber evidence="1">2.7.7.4</ecNumber>
    </recommendedName>
</protein>
<dbReference type="SUPFAM" id="SSF50465">
    <property type="entry name" value="EF-Tu/eEF-1alpha/eIF2-gamma C-terminal domain"/>
    <property type="match status" value="1"/>
</dbReference>
<dbReference type="EC" id="2.7.7.4" evidence="1"/>
<evidence type="ECO:0000259" key="7">
    <source>
        <dbReference type="PROSITE" id="PS51722"/>
    </source>
</evidence>
<keyword evidence="5" id="KW-0067">ATP-binding</keyword>
<dbReference type="InterPro" id="IPR044138">
    <property type="entry name" value="CysN_II"/>
</dbReference>
<dbReference type="Gene3D" id="2.40.30.10">
    <property type="entry name" value="Translation factors"/>
    <property type="match status" value="2"/>
</dbReference>
<dbReference type="Gene3D" id="3.40.50.300">
    <property type="entry name" value="P-loop containing nucleotide triphosphate hydrolases"/>
    <property type="match status" value="1"/>
</dbReference>
<dbReference type="SUPFAM" id="SSF52540">
    <property type="entry name" value="P-loop containing nucleoside triphosphate hydrolases"/>
    <property type="match status" value="1"/>
</dbReference>
<keyword evidence="2" id="KW-0808">Transferase</keyword>
<dbReference type="PANTHER" id="PTHR23115">
    <property type="entry name" value="TRANSLATION FACTOR"/>
    <property type="match status" value="1"/>
</dbReference>
<dbReference type="InterPro" id="IPR005225">
    <property type="entry name" value="Small_GTP-bd"/>
</dbReference>
<proteinExistence type="predicted"/>
<dbReference type="NCBIfam" id="TIGR02034">
    <property type="entry name" value="CysN"/>
    <property type="match status" value="1"/>
</dbReference>
<feature type="domain" description="Tr-type G" evidence="7">
    <location>
        <begin position="3"/>
        <end position="217"/>
    </location>
</feature>
<dbReference type="InterPro" id="IPR027417">
    <property type="entry name" value="P-loop_NTPase"/>
</dbReference>
<dbReference type="InterPro" id="IPR000795">
    <property type="entry name" value="T_Tr_GTP-bd_dom"/>
</dbReference>
<dbReference type="EMBL" id="CP097332">
    <property type="protein sequence ID" value="UQX87206.1"/>
    <property type="molecule type" value="Genomic_DNA"/>
</dbReference>
<evidence type="ECO:0000313" key="8">
    <source>
        <dbReference type="EMBL" id="UQX87206.1"/>
    </source>
</evidence>
<dbReference type="InterPro" id="IPR041757">
    <property type="entry name" value="CysN_GTP-bd"/>
</dbReference>
<keyword evidence="4" id="KW-0547">Nucleotide-binding</keyword>
<dbReference type="InterPro" id="IPR054696">
    <property type="entry name" value="GTP-eEF1A_C"/>
</dbReference>
<dbReference type="SUPFAM" id="SSF50447">
    <property type="entry name" value="Translation proteins"/>
    <property type="match status" value="1"/>
</dbReference>
<dbReference type="PROSITE" id="PS00301">
    <property type="entry name" value="G_TR_1"/>
    <property type="match status" value="1"/>
</dbReference>
<dbReference type="InterPro" id="IPR009000">
    <property type="entry name" value="Transl_B-barrel_sf"/>
</dbReference>
<sequence length="414" mass="44347">MPGGLLRVVTAGSVDDGKSTLVGRLLHDAKAVLADQMTAVEAASERRGYAGADLALLVDGLRAEREQGITIDVAYRYFATAKRTFILADTPGHVQYTRNTVTGASTADVAVILADARSGVVEQTKRHLAVVSLLRVSEIVLAVNKMDLVGYAESRFDEIVADFAAAATSLGVDHFTPIPIAALAGDNVVVRSENMPWYSGESLLEFLETVEPSAGPDLPARLPVQVVIRPRSSDYPDYRGYAGRVEAGVLRRGDKVQILPSGRFSTVAGIDTPTGELDSARAGRSVTVRLTDDIDVARGDQIVVDGEPAPLVTREIEATLCWLTDRPLRSADRFQLRHTTRDVRAVVDAVESKLDIASVQPIAAAEMGLNDIGRVRIRLAEQIVVDPYVRNRSTGAFLLVDESSGATVAAGLVH</sequence>
<evidence type="ECO:0000256" key="2">
    <source>
        <dbReference type="ARBA" id="ARBA00022679"/>
    </source>
</evidence>
<reference evidence="8" key="1">
    <citation type="journal article" date="2018" name="Int. J. Syst. Evol. Microbiol.">
        <title>Jatrophihabitans telluris sp. nov., isolated from sediment soil of lava forest wetlands and the emended description of the genus Jatrophihabitans.</title>
        <authorList>
            <person name="Lee K.C."/>
            <person name="Suh M.K."/>
            <person name="Eom M.K."/>
            <person name="Kim K.K."/>
            <person name="Kim J.S."/>
            <person name="Kim D.S."/>
            <person name="Ko S.H."/>
            <person name="Shin Y.K."/>
            <person name="Lee J.S."/>
        </authorList>
    </citation>
    <scope>NUCLEOTIDE SEQUENCE</scope>
    <source>
        <strain evidence="8">N237</strain>
    </source>
</reference>